<organism evidence="2 3">
    <name type="scientific">Rhodovulum sulfidophilum</name>
    <name type="common">Rhodobacter sulfidophilus</name>
    <dbReference type="NCBI Taxonomy" id="35806"/>
    <lineage>
        <taxon>Bacteria</taxon>
        <taxon>Pseudomonadati</taxon>
        <taxon>Pseudomonadota</taxon>
        <taxon>Alphaproteobacteria</taxon>
        <taxon>Rhodobacterales</taxon>
        <taxon>Paracoccaceae</taxon>
        <taxon>Rhodovulum</taxon>
    </lineage>
</organism>
<gene>
    <name evidence="2" type="ORF">DI556_13365</name>
</gene>
<proteinExistence type="predicted"/>
<dbReference type="AlphaFoldDB" id="A0A2W5N8E7"/>
<dbReference type="InterPro" id="IPR024402">
    <property type="entry name" value="DUF2726"/>
</dbReference>
<evidence type="ECO:0000313" key="3">
    <source>
        <dbReference type="Proteomes" id="UP000249185"/>
    </source>
</evidence>
<evidence type="ECO:0000259" key="1">
    <source>
        <dbReference type="Pfam" id="PF10881"/>
    </source>
</evidence>
<feature type="domain" description="DUF2726" evidence="1">
    <location>
        <begin position="10"/>
        <end position="133"/>
    </location>
</feature>
<comment type="caution">
    <text evidence="2">The sequence shown here is derived from an EMBL/GenBank/DDBJ whole genome shotgun (WGS) entry which is preliminary data.</text>
</comment>
<dbReference type="Pfam" id="PF10881">
    <property type="entry name" value="DUF2726"/>
    <property type="match status" value="1"/>
</dbReference>
<accession>A0A2W5N8E7</accession>
<sequence length="173" mass="19801">MSAPDCVRASMLNHSERGLLRVLTAFCANDATWLTVSPQVSYGAFLNTRDQNRWREISRKRADFVLWSQEDGFVYAVVEFDGSGHWGRQKDEYEAARNADLVKNHACSSAGIPIIRVLQDYAPSAVRDTLREALAMKERRRWWSPFRRKPAEVGRLEPTLRSEPLISTDYAEP</sequence>
<name>A0A2W5N8E7_RHOSU</name>
<dbReference type="EMBL" id="QFPW01000010">
    <property type="protein sequence ID" value="PZQ48798.1"/>
    <property type="molecule type" value="Genomic_DNA"/>
</dbReference>
<protein>
    <recommendedName>
        <fullName evidence="1">DUF2726 domain-containing protein</fullName>
    </recommendedName>
</protein>
<reference evidence="2 3" key="1">
    <citation type="submission" date="2017-08" db="EMBL/GenBank/DDBJ databases">
        <title>Infants hospitalized years apart are colonized by the same room-sourced microbial strains.</title>
        <authorList>
            <person name="Brooks B."/>
            <person name="Olm M.R."/>
            <person name="Firek B.A."/>
            <person name="Baker R."/>
            <person name="Thomas B.C."/>
            <person name="Morowitz M.J."/>
            <person name="Banfield J.F."/>
        </authorList>
    </citation>
    <scope>NUCLEOTIDE SEQUENCE [LARGE SCALE GENOMIC DNA]</scope>
    <source>
        <strain evidence="2">S2_005_002_R2_34</strain>
    </source>
</reference>
<dbReference type="Proteomes" id="UP000249185">
    <property type="component" value="Unassembled WGS sequence"/>
</dbReference>
<evidence type="ECO:0000313" key="2">
    <source>
        <dbReference type="EMBL" id="PZQ48798.1"/>
    </source>
</evidence>